<keyword evidence="4" id="KW-1185">Reference proteome</keyword>
<dbReference type="GO" id="GO:0005814">
    <property type="term" value="C:centriole"/>
    <property type="evidence" value="ECO:0007669"/>
    <property type="project" value="TreeGrafter"/>
</dbReference>
<dbReference type="InterPro" id="IPR033336">
    <property type="entry name" value="SAXO1/2"/>
</dbReference>
<dbReference type="GO" id="GO:0005879">
    <property type="term" value="C:axonemal microtubule"/>
    <property type="evidence" value="ECO:0007669"/>
    <property type="project" value="TreeGrafter"/>
</dbReference>
<feature type="compositionally biased region" description="Polar residues" evidence="2">
    <location>
        <begin position="398"/>
        <end position="408"/>
    </location>
</feature>
<protein>
    <submittedName>
        <fullName evidence="3">Uncharacterized protein</fullName>
    </submittedName>
</protein>
<dbReference type="AlphaFoldDB" id="A0A6J8BGN6"/>
<evidence type="ECO:0000256" key="1">
    <source>
        <dbReference type="ARBA" id="ARBA00008738"/>
    </source>
</evidence>
<organism evidence="3 4">
    <name type="scientific">Mytilus coruscus</name>
    <name type="common">Sea mussel</name>
    <dbReference type="NCBI Taxonomy" id="42192"/>
    <lineage>
        <taxon>Eukaryota</taxon>
        <taxon>Metazoa</taxon>
        <taxon>Spiralia</taxon>
        <taxon>Lophotrochozoa</taxon>
        <taxon>Mollusca</taxon>
        <taxon>Bivalvia</taxon>
        <taxon>Autobranchia</taxon>
        <taxon>Pteriomorphia</taxon>
        <taxon>Mytilida</taxon>
        <taxon>Mytiloidea</taxon>
        <taxon>Mytilidae</taxon>
        <taxon>Mytilinae</taxon>
        <taxon>Mytilus</taxon>
    </lineage>
</organism>
<dbReference type="GO" id="GO:0036126">
    <property type="term" value="C:sperm flagellum"/>
    <property type="evidence" value="ECO:0007669"/>
    <property type="project" value="TreeGrafter"/>
</dbReference>
<dbReference type="Pfam" id="PF05217">
    <property type="entry name" value="SAXO1-2"/>
    <property type="match status" value="1"/>
</dbReference>
<dbReference type="Proteomes" id="UP000507470">
    <property type="component" value="Unassembled WGS sequence"/>
</dbReference>
<accession>A0A6J8BGN6</accession>
<dbReference type="GO" id="GO:0036064">
    <property type="term" value="C:ciliary basal body"/>
    <property type="evidence" value="ECO:0007669"/>
    <property type="project" value="TreeGrafter"/>
</dbReference>
<proteinExistence type="inferred from homology"/>
<dbReference type="EMBL" id="CACVKT020003242">
    <property type="protein sequence ID" value="CAC5382551.1"/>
    <property type="molecule type" value="Genomic_DNA"/>
</dbReference>
<evidence type="ECO:0000256" key="2">
    <source>
        <dbReference type="SAM" id="MobiDB-lite"/>
    </source>
</evidence>
<gene>
    <name evidence="3" type="ORF">MCOR_18371</name>
</gene>
<dbReference type="PANTHER" id="PTHR31516">
    <property type="entry name" value="STABILIZER OF AXONEMAL MICROTUBULES 2"/>
    <property type="match status" value="1"/>
</dbReference>
<feature type="region of interest" description="Disordered" evidence="2">
    <location>
        <begin position="381"/>
        <end position="408"/>
    </location>
</feature>
<comment type="similarity">
    <text evidence="1">Belongs to the FAM154 family.</text>
</comment>
<dbReference type="OrthoDB" id="365640at2759"/>
<name>A0A6J8BGN6_MYTCO</name>
<sequence>MSNLCTLCICGKHMVPHVHKDIIGQGDPSYKTTEYSNVYRQHPLCPRENFKPNHEAMQGGDFQDRTTQRRHYIGIPTSVNIEMAYILLDKDGGIPGHSKDAMTPRNTPRDANIKHHDPEFFTKLDEQNIRRIDDRESRRKEDAKWMIYDKRGEMAQNSPRDQEFYTKLDEESETRIRERENKRQEAAKWMVYDKVAYDKAVPVIGKSPRRGQDYVPHPIEKPFVRQAEIYKRPEGNMDDMTSYKKEYTEKHPERVHAIKHDGQRLPGGRFEGEPTYRADYKKWDASRQQPYGLRDSYQAPTQRFEGESTMHHDFRKYNQAKREPLRPMEATIGSDQPFADMTDYRAEYKKHPLPTKYLHEREGYKPSSAPLDDLTTFRRDYKGQHGQPTRSFKPDNAAFSSGQPLEDTTTNRKDYIKWPMDRPYVHQHDAYRKPEGEMYTQTTHNATYKQLPLTKNLAMRPTSAGKARNAPFDGTTNYSQDYKQWALQRNQPHQRDEYQPNNAPFEGMPTYKAHYVPHGVHPAQSFRPDNQAFQSNARFEDGTMYRTDYTKKQMPLCPCHDPHMPANRVIMCERHNVPVMSTIQKLPMSARTPLAVA</sequence>
<evidence type="ECO:0000313" key="4">
    <source>
        <dbReference type="Proteomes" id="UP000507470"/>
    </source>
</evidence>
<evidence type="ECO:0000313" key="3">
    <source>
        <dbReference type="EMBL" id="CAC5382551.1"/>
    </source>
</evidence>
<dbReference type="GO" id="GO:0008017">
    <property type="term" value="F:microtubule binding"/>
    <property type="evidence" value="ECO:0007669"/>
    <property type="project" value="InterPro"/>
</dbReference>
<dbReference type="PANTHER" id="PTHR31516:SF17">
    <property type="entry name" value="STABILIZER OF AXONEMAL MICROTUBULES 2"/>
    <property type="match status" value="1"/>
</dbReference>
<reference evidence="3 4" key="1">
    <citation type="submission" date="2020-06" db="EMBL/GenBank/DDBJ databases">
        <authorList>
            <person name="Li R."/>
            <person name="Bekaert M."/>
        </authorList>
    </citation>
    <scope>NUCLEOTIDE SEQUENCE [LARGE SCALE GENOMIC DNA]</scope>
    <source>
        <strain evidence="4">wild</strain>
    </source>
</reference>